<accession>A0A8S2EEL8</accession>
<sequence>MTVTVAIDSGAGGGGPSIVAARVLRARRPRQAGTSIGHIQVMTTSDGISTTIVGNPDPVEPEFGYEQSE</sequence>
<comment type="caution">
    <text evidence="2">The sequence shown here is derived from an EMBL/GenBank/DDBJ whole genome shotgun (WGS) entry which is preliminary data.</text>
</comment>
<dbReference type="EMBL" id="CAJOBA010035997">
    <property type="protein sequence ID" value="CAF4014864.1"/>
    <property type="molecule type" value="Genomic_DNA"/>
</dbReference>
<gene>
    <name evidence="2" type="ORF">OVA965_LOCUS24188</name>
    <name evidence="3" type="ORF">TMI583_LOCUS24909</name>
</gene>
<dbReference type="EMBL" id="CAJNOK010014463">
    <property type="protein sequence ID" value="CAF1205369.1"/>
    <property type="molecule type" value="Genomic_DNA"/>
</dbReference>
<feature type="region of interest" description="Disordered" evidence="1">
    <location>
        <begin position="48"/>
        <end position="69"/>
    </location>
</feature>
<evidence type="ECO:0000256" key="1">
    <source>
        <dbReference type="SAM" id="MobiDB-lite"/>
    </source>
</evidence>
<proteinExistence type="predicted"/>
<dbReference type="Proteomes" id="UP000677228">
    <property type="component" value="Unassembled WGS sequence"/>
</dbReference>
<evidence type="ECO:0000313" key="3">
    <source>
        <dbReference type="EMBL" id="CAF4014864.1"/>
    </source>
</evidence>
<evidence type="ECO:0000313" key="4">
    <source>
        <dbReference type="Proteomes" id="UP000677228"/>
    </source>
</evidence>
<dbReference type="AlphaFoldDB" id="A0A8S2EEL8"/>
<organism evidence="2 4">
    <name type="scientific">Didymodactylos carnosus</name>
    <dbReference type="NCBI Taxonomy" id="1234261"/>
    <lineage>
        <taxon>Eukaryota</taxon>
        <taxon>Metazoa</taxon>
        <taxon>Spiralia</taxon>
        <taxon>Gnathifera</taxon>
        <taxon>Rotifera</taxon>
        <taxon>Eurotatoria</taxon>
        <taxon>Bdelloidea</taxon>
        <taxon>Philodinida</taxon>
        <taxon>Philodinidae</taxon>
        <taxon>Didymodactylos</taxon>
    </lineage>
</organism>
<reference evidence="2" key="1">
    <citation type="submission" date="2021-02" db="EMBL/GenBank/DDBJ databases">
        <authorList>
            <person name="Nowell W R."/>
        </authorList>
    </citation>
    <scope>NUCLEOTIDE SEQUENCE</scope>
</reference>
<dbReference type="Proteomes" id="UP000682733">
    <property type="component" value="Unassembled WGS sequence"/>
</dbReference>
<evidence type="ECO:0000313" key="2">
    <source>
        <dbReference type="EMBL" id="CAF1205369.1"/>
    </source>
</evidence>
<name>A0A8S2EEL8_9BILA</name>
<protein>
    <submittedName>
        <fullName evidence="2">Uncharacterized protein</fullName>
    </submittedName>
</protein>